<protein>
    <recommendedName>
        <fullName evidence="2">histidine kinase</fullName>
        <ecNumber evidence="2">2.7.13.3</ecNumber>
    </recommendedName>
</protein>
<name>A0A2V4BJJ7_9PSEU</name>
<accession>A0A2V4BJJ7</accession>
<dbReference type="InterPro" id="IPR036890">
    <property type="entry name" value="HATPase_C_sf"/>
</dbReference>
<evidence type="ECO:0000256" key="5">
    <source>
        <dbReference type="ARBA" id="ARBA00022741"/>
    </source>
</evidence>
<keyword evidence="5" id="KW-0547">Nucleotide-binding</keyword>
<keyword evidence="3" id="KW-0597">Phosphoprotein</keyword>
<evidence type="ECO:0000256" key="3">
    <source>
        <dbReference type="ARBA" id="ARBA00022553"/>
    </source>
</evidence>
<evidence type="ECO:0000313" key="11">
    <source>
        <dbReference type="EMBL" id="PXY30893.1"/>
    </source>
</evidence>
<dbReference type="Pfam" id="PF07730">
    <property type="entry name" value="HisKA_3"/>
    <property type="match status" value="1"/>
</dbReference>
<dbReference type="PANTHER" id="PTHR24421">
    <property type="entry name" value="NITRATE/NITRITE SENSOR PROTEIN NARX-RELATED"/>
    <property type="match status" value="1"/>
</dbReference>
<keyword evidence="12" id="KW-1185">Reference proteome</keyword>
<comment type="caution">
    <text evidence="11">The sequence shown here is derived from an EMBL/GenBank/DDBJ whole genome shotgun (WGS) entry which is preliminary data.</text>
</comment>
<dbReference type="OrthoDB" id="227596at2"/>
<comment type="catalytic activity">
    <reaction evidence="1">
        <text>ATP + protein L-histidine = ADP + protein N-phospho-L-histidine.</text>
        <dbReference type="EC" id="2.7.13.3"/>
    </reaction>
</comment>
<dbReference type="Proteomes" id="UP000249915">
    <property type="component" value="Unassembled WGS sequence"/>
</dbReference>
<dbReference type="EMBL" id="MASW01000001">
    <property type="protein sequence ID" value="PXY30893.1"/>
    <property type="molecule type" value="Genomic_DNA"/>
</dbReference>
<keyword evidence="8" id="KW-0902">Two-component regulatory system</keyword>
<dbReference type="AlphaFoldDB" id="A0A2V4BJJ7"/>
<gene>
    <name evidence="11" type="ORF">BAY60_00170</name>
</gene>
<dbReference type="InterPro" id="IPR050482">
    <property type="entry name" value="Sensor_HK_TwoCompSys"/>
</dbReference>
<dbReference type="EC" id="2.7.13.3" evidence="2"/>
<dbReference type="GO" id="GO:0016020">
    <property type="term" value="C:membrane"/>
    <property type="evidence" value="ECO:0007669"/>
    <property type="project" value="InterPro"/>
</dbReference>
<evidence type="ECO:0000256" key="4">
    <source>
        <dbReference type="ARBA" id="ARBA00022679"/>
    </source>
</evidence>
<dbReference type="Gene3D" id="1.20.5.1930">
    <property type="match status" value="1"/>
</dbReference>
<dbReference type="PANTHER" id="PTHR24421:SF10">
    <property type="entry name" value="NITRATE_NITRITE SENSOR PROTEIN NARQ"/>
    <property type="match status" value="1"/>
</dbReference>
<evidence type="ECO:0000256" key="1">
    <source>
        <dbReference type="ARBA" id="ARBA00000085"/>
    </source>
</evidence>
<dbReference type="Gene3D" id="3.30.565.10">
    <property type="entry name" value="Histidine kinase-like ATPase, C-terminal domain"/>
    <property type="match status" value="1"/>
</dbReference>
<dbReference type="RefSeq" id="WP_112278915.1">
    <property type="nucleotide sequence ID" value="NZ_MASW01000001.1"/>
</dbReference>
<dbReference type="InterPro" id="IPR003594">
    <property type="entry name" value="HATPase_dom"/>
</dbReference>
<evidence type="ECO:0000256" key="8">
    <source>
        <dbReference type="ARBA" id="ARBA00023012"/>
    </source>
</evidence>
<dbReference type="GO" id="GO:0005524">
    <property type="term" value="F:ATP binding"/>
    <property type="evidence" value="ECO:0007669"/>
    <property type="project" value="UniProtKB-KW"/>
</dbReference>
<feature type="domain" description="Signal transduction histidine kinase subgroup 3 dimerisation and phosphoacceptor" evidence="10">
    <location>
        <begin position="204"/>
        <end position="278"/>
    </location>
</feature>
<evidence type="ECO:0000259" key="9">
    <source>
        <dbReference type="Pfam" id="PF02518"/>
    </source>
</evidence>
<dbReference type="Pfam" id="PF02518">
    <property type="entry name" value="HATPase_c"/>
    <property type="match status" value="1"/>
</dbReference>
<evidence type="ECO:0000259" key="10">
    <source>
        <dbReference type="Pfam" id="PF07730"/>
    </source>
</evidence>
<keyword evidence="7" id="KW-0067">ATP-binding</keyword>
<evidence type="ECO:0000256" key="6">
    <source>
        <dbReference type="ARBA" id="ARBA00022777"/>
    </source>
</evidence>
<dbReference type="GO" id="GO:0046983">
    <property type="term" value="F:protein dimerization activity"/>
    <property type="evidence" value="ECO:0007669"/>
    <property type="project" value="InterPro"/>
</dbReference>
<keyword evidence="6" id="KW-0418">Kinase</keyword>
<feature type="domain" description="Histidine kinase/HSP90-like ATPase" evidence="9">
    <location>
        <begin position="325"/>
        <end position="406"/>
    </location>
</feature>
<dbReference type="GO" id="GO:0000155">
    <property type="term" value="F:phosphorelay sensor kinase activity"/>
    <property type="evidence" value="ECO:0007669"/>
    <property type="project" value="InterPro"/>
</dbReference>
<organism evidence="11 12">
    <name type="scientific">Prauserella muralis</name>
    <dbReference type="NCBI Taxonomy" id="588067"/>
    <lineage>
        <taxon>Bacteria</taxon>
        <taxon>Bacillati</taxon>
        <taxon>Actinomycetota</taxon>
        <taxon>Actinomycetes</taxon>
        <taxon>Pseudonocardiales</taxon>
        <taxon>Pseudonocardiaceae</taxon>
        <taxon>Prauserella</taxon>
    </lineage>
</organism>
<keyword evidence="4" id="KW-0808">Transferase</keyword>
<dbReference type="SUPFAM" id="SSF55874">
    <property type="entry name" value="ATPase domain of HSP90 chaperone/DNA topoisomerase II/histidine kinase"/>
    <property type="match status" value="1"/>
</dbReference>
<evidence type="ECO:0000313" key="12">
    <source>
        <dbReference type="Proteomes" id="UP000249915"/>
    </source>
</evidence>
<sequence>MSPDRGHSARWLPGELAVFRDPGAVRPGHTARDRVADAALFAGALAFWAVEWSGYPPSYADQQPAWFLDVDPWIGLAACLALWWRRRFPVALVWALLPALLISGTATGATLAAILTVAIHRRWQVAALATAPYLAASVPFGYLNPEPGMSRPATVAVVLLMFLTPLVWGVAIRSRRQLMVSLHRDAERQRREHELRLADVRRAERERIAREMHDVLAHRISLLSVHAGALAYRTAQAETGTGPALDPAEMGEAVSVMRDNANQALTELGDVLNVLRSGDPEDTLTPQPRLRELPRLVEEARAAGQLVTFETPLPTGTGSLRPQVQRTAYRLVQEGLTNARKHAPGGEVTVRVAGAPGDGLEVEVTNTLPEGTPATGGAGAGVGLAGLAERVNLDGGTLTHGPRQGRFVLRAWLPWPHDRAEDHAGPGAARR</sequence>
<dbReference type="CDD" id="cd16917">
    <property type="entry name" value="HATPase_UhpB-NarQ-NarX-like"/>
    <property type="match status" value="1"/>
</dbReference>
<dbReference type="InterPro" id="IPR011712">
    <property type="entry name" value="Sig_transdc_His_kin_sub3_dim/P"/>
</dbReference>
<evidence type="ECO:0000256" key="2">
    <source>
        <dbReference type="ARBA" id="ARBA00012438"/>
    </source>
</evidence>
<evidence type="ECO:0000256" key="7">
    <source>
        <dbReference type="ARBA" id="ARBA00022840"/>
    </source>
</evidence>
<proteinExistence type="predicted"/>
<reference evidence="11 12" key="1">
    <citation type="submission" date="2016-07" db="EMBL/GenBank/DDBJ databases">
        <title>Draft genome sequence of Prauserella muralis DSM 45305, isolated from a mould-covered wall in an indoor environment.</title>
        <authorList>
            <person name="Ruckert C."/>
            <person name="Albersmeier A."/>
            <person name="Jiang C.-L."/>
            <person name="Jiang Y."/>
            <person name="Kalinowski J."/>
            <person name="Schneider O."/>
            <person name="Winkler A."/>
            <person name="Zotchev S.B."/>
        </authorList>
    </citation>
    <scope>NUCLEOTIDE SEQUENCE [LARGE SCALE GENOMIC DNA]</scope>
    <source>
        <strain evidence="11 12">DSM 45305</strain>
    </source>
</reference>